<dbReference type="GO" id="GO:0005886">
    <property type="term" value="C:plasma membrane"/>
    <property type="evidence" value="ECO:0007669"/>
    <property type="project" value="TreeGrafter"/>
</dbReference>
<dbReference type="AlphaFoldDB" id="A0A6I4M8D1"/>
<evidence type="ECO:0000256" key="4">
    <source>
        <dbReference type="ARBA" id="ARBA00023136"/>
    </source>
</evidence>
<keyword evidence="4" id="KW-0472">Membrane</keyword>
<dbReference type="InterPro" id="IPR036259">
    <property type="entry name" value="MFS_trans_sf"/>
</dbReference>
<gene>
    <name evidence="6" type="ORF">F8568_008160</name>
</gene>
<comment type="caution">
    <text evidence="6">The sequence shown here is derived from an EMBL/GenBank/DDBJ whole genome shotgun (WGS) entry which is preliminary data.</text>
</comment>
<evidence type="ECO:0000256" key="1">
    <source>
        <dbReference type="ARBA" id="ARBA00004141"/>
    </source>
</evidence>
<keyword evidence="7" id="KW-1185">Reference proteome</keyword>
<keyword evidence="3" id="KW-1133">Transmembrane helix</keyword>
<evidence type="ECO:0000256" key="5">
    <source>
        <dbReference type="SAM" id="MobiDB-lite"/>
    </source>
</evidence>
<organism evidence="6 7">
    <name type="scientific">Actinomadura physcomitrii</name>
    <dbReference type="NCBI Taxonomy" id="2650748"/>
    <lineage>
        <taxon>Bacteria</taxon>
        <taxon>Bacillati</taxon>
        <taxon>Actinomycetota</taxon>
        <taxon>Actinomycetes</taxon>
        <taxon>Streptosporangiales</taxon>
        <taxon>Thermomonosporaceae</taxon>
        <taxon>Actinomadura</taxon>
    </lineage>
</organism>
<name>A0A6I4M8D1_9ACTN</name>
<dbReference type="GO" id="GO:0022857">
    <property type="term" value="F:transmembrane transporter activity"/>
    <property type="evidence" value="ECO:0007669"/>
    <property type="project" value="TreeGrafter"/>
</dbReference>
<reference evidence="6" key="1">
    <citation type="submission" date="2019-12" db="EMBL/GenBank/DDBJ databases">
        <title>Actinomadura physcomitrii sp. nov., a novel actinomycete isolated from moss [Physcomitrium sphaericum (Ludw) Fuernr].</title>
        <authorList>
            <person name="Zhuang X."/>
        </authorList>
    </citation>
    <scope>NUCLEOTIDE SEQUENCE [LARGE SCALE GENOMIC DNA]</scope>
    <source>
        <strain evidence="6">LD22</strain>
    </source>
</reference>
<dbReference type="PANTHER" id="PTHR23501">
    <property type="entry name" value="MAJOR FACILITATOR SUPERFAMILY"/>
    <property type="match status" value="1"/>
</dbReference>
<evidence type="ECO:0000256" key="3">
    <source>
        <dbReference type="ARBA" id="ARBA00022989"/>
    </source>
</evidence>
<feature type="region of interest" description="Disordered" evidence="5">
    <location>
        <begin position="106"/>
        <end position="142"/>
    </location>
</feature>
<dbReference type="SUPFAM" id="SSF103473">
    <property type="entry name" value="MFS general substrate transporter"/>
    <property type="match status" value="1"/>
</dbReference>
<sequence length="142" mass="14374">MTVLGLGAGLSQQVVMLIAQNAAPKRDLGPASSGVFASRMLGTAAGMAVFGGIVASRFAEEIGRRVPAGKVPAFRDAVRPEVLGTLPGPVRHGVAEAFAQAFSEPLPRRAAAAGGRPGGGGAAAGRPPRSPRVTTSPRGRRR</sequence>
<evidence type="ECO:0008006" key="8">
    <source>
        <dbReference type="Google" id="ProtNLM"/>
    </source>
</evidence>
<protein>
    <recommendedName>
        <fullName evidence="8">MFS transporter</fullName>
    </recommendedName>
</protein>
<dbReference type="PANTHER" id="PTHR23501:SF197">
    <property type="entry name" value="COMD"/>
    <property type="match status" value="1"/>
</dbReference>
<evidence type="ECO:0000313" key="6">
    <source>
        <dbReference type="EMBL" id="MWA00347.1"/>
    </source>
</evidence>
<proteinExistence type="predicted"/>
<feature type="compositionally biased region" description="Low complexity" evidence="5">
    <location>
        <begin position="124"/>
        <end position="142"/>
    </location>
</feature>
<evidence type="ECO:0000313" key="7">
    <source>
        <dbReference type="Proteomes" id="UP000462055"/>
    </source>
</evidence>
<dbReference type="EMBL" id="WBMS02000005">
    <property type="protein sequence ID" value="MWA00347.1"/>
    <property type="molecule type" value="Genomic_DNA"/>
</dbReference>
<accession>A0A6I4M8D1</accession>
<evidence type="ECO:0000256" key="2">
    <source>
        <dbReference type="ARBA" id="ARBA00022692"/>
    </source>
</evidence>
<keyword evidence="2" id="KW-0812">Transmembrane</keyword>
<comment type="subcellular location">
    <subcellularLocation>
        <location evidence="1">Membrane</location>
        <topology evidence="1">Multi-pass membrane protein</topology>
    </subcellularLocation>
</comment>
<dbReference type="Proteomes" id="UP000462055">
    <property type="component" value="Unassembled WGS sequence"/>
</dbReference>